<reference evidence="4" key="1">
    <citation type="submission" date="2021-01" db="EMBL/GenBank/DDBJ databases">
        <title>Adiantum capillus-veneris genome.</title>
        <authorList>
            <person name="Fang Y."/>
            <person name="Liao Q."/>
        </authorList>
    </citation>
    <scope>NUCLEOTIDE SEQUENCE</scope>
    <source>
        <strain evidence="4">H3</strain>
        <tissue evidence="4">Leaf</tissue>
    </source>
</reference>
<organism evidence="4 5">
    <name type="scientific">Adiantum capillus-veneris</name>
    <name type="common">Maidenhair fern</name>
    <dbReference type="NCBI Taxonomy" id="13818"/>
    <lineage>
        <taxon>Eukaryota</taxon>
        <taxon>Viridiplantae</taxon>
        <taxon>Streptophyta</taxon>
        <taxon>Embryophyta</taxon>
        <taxon>Tracheophyta</taxon>
        <taxon>Polypodiopsida</taxon>
        <taxon>Polypodiidae</taxon>
        <taxon>Polypodiales</taxon>
        <taxon>Pteridineae</taxon>
        <taxon>Pteridaceae</taxon>
        <taxon>Vittarioideae</taxon>
        <taxon>Adiantum</taxon>
    </lineage>
</organism>
<keyword evidence="2" id="KW-0328">Glycosyltransferase</keyword>
<name>A0A9D4V3B7_ADICA</name>
<keyword evidence="2" id="KW-0812">Transmembrane</keyword>
<evidence type="ECO:0000313" key="5">
    <source>
        <dbReference type="Proteomes" id="UP000886520"/>
    </source>
</evidence>
<feature type="transmembrane region" description="Helical" evidence="2">
    <location>
        <begin position="24"/>
        <end position="41"/>
    </location>
</feature>
<keyword evidence="2" id="KW-0735">Signal-anchor</keyword>
<dbReference type="InterPro" id="IPR005069">
    <property type="entry name" value="Nucl-diP-sugar_transferase"/>
</dbReference>
<keyword evidence="2" id="KW-1133">Transmembrane helix</keyword>
<keyword evidence="2" id="KW-0333">Golgi apparatus</keyword>
<dbReference type="EMBL" id="JABFUD020000006">
    <property type="protein sequence ID" value="KAI5078636.1"/>
    <property type="molecule type" value="Genomic_DNA"/>
</dbReference>
<dbReference type="EC" id="2.4.2.-" evidence="2"/>
<dbReference type="AlphaFoldDB" id="A0A9D4V3B7"/>
<dbReference type="OrthoDB" id="540503at2759"/>
<dbReference type="PANTHER" id="PTHR46038">
    <property type="entry name" value="EXPRESSED PROTEIN-RELATED"/>
    <property type="match status" value="1"/>
</dbReference>
<dbReference type="SUPFAM" id="SSF53448">
    <property type="entry name" value="Nucleotide-diphospho-sugar transferases"/>
    <property type="match status" value="1"/>
</dbReference>
<comment type="caution">
    <text evidence="4">The sequence shown here is derived from an EMBL/GenBank/DDBJ whole genome shotgun (WGS) entry which is preliminary data.</text>
</comment>
<keyword evidence="2" id="KW-0961">Cell wall biogenesis/degradation</keyword>
<sequence length="377" mass="43554">METFKGTSINSGEKHGNCGRGKEVGAALCCAAFFMVSYFALSSSSFHEILLPEQNRTMLFGIDNDDANVVPYEEKLKAVFEKASMPDRTVIITTLNAAWAENNTMIDIFLESFQHGDGTQRLLQHLIIVCLDQKAYDRCLEIHPHCLKVKTGGVDFSGEQALLSHDYIKMIWRRIKFLETVLEMNYSFIFTDADVIWLRDPFPQLRHESKADMQIACDRFNGKPWDIRNKPNAGFTYVRANEKTLTFYKYWYSERRRSSKMADQEVFNAIKYEDTFKSIGMNLRFLDTQYFGGFCGIMFTDMTKAYTMHATCCKGLSAKLNDLRAILNGWKNWRQQRLETSPVSVKAKCHELVEGQYERIRLVFLPAQNKDHESEED</sequence>
<dbReference type="GO" id="GO:0071555">
    <property type="term" value="P:cell wall organization"/>
    <property type="evidence" value="ECO:0007669"/>
    <property type="project" value="UniProtKB-KW"/>
</dbReference>
<gene>
    <name evidence="4" type="ORF">GOP47_0006307</name>
</gene>
<keyword evidence="2" id="KW-0808">Transferase</keyword>
<evidence type="ECO:0000256" key="1">
    <source>
        <dbReference type="ARBA" id="ARBA00007033"/>
    </source>
</evidence>
<proteinExistence type="inferred from homology"/>
<dbReference type="Proteomes" id="UP000886520">
    <property type="component" value="Chromosome 6"/>
</dbReference>
<dbReference type="Pfam" id="PF03407">
    <property type="entry name" value="Nucleotid_trans"/>
    <property type="match status" value="1"/>
</dbReference>
<feature type="domain" description="Nucleotide-diphospho-sugar transferase" evidence="3">
    <location>
        <begin position="122"/>
        <end position="323"/>
    </location>
</feature>
<evidence type="ECO:0000256" key="2">
    <source>
        <dbReference type="RuleBase" id="RU363055"/>
    </source>
</evidence>
<comment type="subcellular location">
    <subcellularLocation>
        <location evidence="2">Golgi apparatus membrane</location>
        <topology evidence="2">Single-pass type II membrane protein</topology>
    </subcellularLocation>
</comment>
<evidence type="ECO:0000313" key="4">
    <source>
        <dbReference type="EMBL" id="KAI5078636.1"/>
    </source>
</evidence>
<dbReference type="InterPro" id="IPR044821">
    <property type="entry name" value="At1g28695/At4g15970-like"/>
</dbReference>
<protein>
    <recommendedName>
        <fullName evidence="2">Glycosyltransferase</fullName>
        <ecNumber evidence="2">2.4.2.-</ecNumber>
    </recommendedName>
</protein>
<dbReference type="GO" id="GO:0000139">
    <property type="term" value="C:Golgi membrane"/>
    <property type="evidence" value="ECO:0007669"/>
    <property type="project" value="UniProtKB-SubCell"/>
</dbReference>
<evidence type="ECO:0000259" key="3">
    <source>
        <dbReference type="Pfam" id="PF03407"/>
    </source>
</evidence>
<keyword evidence="2" id="KW-0472">Membrane</keyword>
<keyword evidence="5" id="KW-1185">Reference proteome</keyword>
<comment type="similarity">
    <text evidence="1 2">Belongs to the glycosyltransferase 77 family.</text>
</comment>
<dbReference type="PANTHER" id="PTHR46038:SF38">
    <property type="entry name" value="GLYCOSYLTRANSFERASE-RELATED"/>
    <property type="match status" value="1"/>
</dbReference>
<dbReference type="InterPro" id="IPR029044">
    <property type="entry name" value="Nucleotide-diphossugar_trans"/>
</dbReference>
<accession>A0A9D4V3B7</accession>
<dbReference type="GO" id="GO:0016757">
    <property type="term" value="F:glycosyltransferase activity"/>
    <property type="evidence" value="ECO:0007669"/>
    <property type="project" value="UniProtKB-KW"/>
</dbReference>